<keyword evidence="3" id="KW-1185">Reference proteome</keyword>
<feature type="region of interest" description="Disordered" evidence="1">
    <location>
        <begin position="1"/>
        <end position="42"/>
    </location>
</feature>
<name>A0A9N7VLA7_PLEPL</name>
<dbReference type="AlphaFoldDB" id="A0A9N7VLA7"/>
<protein>
    <submittedName>
        <fullName evidence="2">Uncharacterized protein</fullName>
    </submittedName>
</protein>
<evidence type="ECO:0000256" key="1">
    <source>
        <dbReference type="SAM" id="MobiDB-lite"/>
    </source>
</evidence>
<accession>A0A9N7VLA7</accession>
<comment type="caution">
    <text evidence="2">The sequence shown here is derived from an EMBL/GenBank/DDBJ whole genome shotgun (WGS) entry which is preliminary data.</text>
</comment>
<dbReference type="Proteomes" id="UP001153269">
    <property type="component" value="Unassembled WGS sequence"/>
</dbReference>
<proteinExistence type="predicted"/>
<reference evidence="2" key="1">
    <citation type="submission" date="2020-03" db="EMBL/GenBank/DDBJ databases">
        <authorList>
            <person name="Weist P."/>
        </authorList>
    </citation>
    <scope>NUCLEOTIDE SEQUENCE</scope>
</reference>
<sequence length="108" mass="12908">MHYQLEKHRTRSKIPSHQIQARKRENRDMTYRGEKDEPLNSLPMTNLELQHVIVQHRQMKRSTSISPYYIEKFSQSIGYTCRGRIRGTLGTVSFLKTLTQRKHRVRVI</sequence>
<feature type="compositionally biased region" description="Basic and acidic residues" evidence="1">
    <location>
        <begin position="22"/>
        <end position="38"/>
    </location>
</feature>
<dbReference type="EMBL" id="CADEAL010004094">
    <property type="protein sequence ID" value="CAB1451629.1"/>
    <property type="molecule type" value="Genomic_DNA"/>
</dbReference>
<evidence type="ECO:0000313" key="2">
    <source>
        <dbReference type="EMBL" id="CAB1451629.1"/>
    </source>
</evidence>
<gene>
    <name evidence="2" type="ORF">PLEPLA_LOCUS39323</name>
</gene>
<evidence type="ECO:0000313" key="3">
    <source>
        <dbReference type="Proteomes" id="UP001153269"/>
    </source>
</evidence>
<organism evidence="2 3">
    <name type="scientific">Pleuronectes platessa</name>
    <name type="common">European plaice</name>
    <dbReference type="NCBI Taxonomy" id="8262"/>
    <lineage>
        <taxon>Eukaryota</taxon>
        <taxon>Metazoa</taxon>
        <taxon>Chordata</taxon>
        <taxon>Craniata</taxon>
        <taxon>Vertebrata</taxon>
        <taxon>Euteleostomi</taxon>
        <taxon>Actinopterygii</taxon>
        <taxon>Neopterygii</taxon>
        <taxon>Teleostei</taxon>
        <taxon>Neoteleostei</taxon>
        <taxon>Acanthomorphata</taxon>
        <taxon>Carangaria</taxon>
        <taxon>Pleuronectiformes</taxon>
        <taxon>Pleuronectoidei</taxon>
        <taxon>Pleuronectidae</taxon>
        <taxon>Pleuronectes</taxon>
    </lineage>
</organism>